<dbReference type="GO" id="GO:0043161">
    <property type="term" value="P:proteasome-mediated ubiquitin-dependent protein catabolic process"/>
    <property type="evidence" value="ECO:0007669"/>
    <property type="project" value="TreeGrafter"/>
</dbReference>
<dbReference type="CDD" id="cd16479">
    <property type="entry name" value="RING-H2_synoviolin"/>
    <property type="match status" value="1"/>
</dbReference>
<evidence type="ECO:0000256" key="17">
    <source>
        <dbReference type="SAM" id="Phobius"/>
    </source>
</evidence>
<evidence type="ECO:0000313" key="19">
    <source>
        <dbReference type="EMBL" id="KAF7508329.1"/>
    </source>
</evidence>
<sequence>MRWAAYAGVSTTLAAGVLVKALSERPNFYSAAVYLAQSTANLMILTNFIFLCACVILLGLQKLLYGPLRPIEIEQLYERGWLFVTETCLSMTIFRGSFGAWFMVMFFSLLTGKVWGWIGEGRVEILEQQPPANPRLFHTRLAISLSLSVLFATYMLDFSIRTVLAQAKPDMMVMFGFEFAILSILSISTAARYAICLAEIYIVGKQKIARLNEVRAERVAANEAANTAGQGTSSNTTAEPTPAIDIDEADLEVEGWDGKGRWIFYLDLVTDFLKLTVYVAFFSVLLGFYGLPLHIMRDLFLSFRSFFKRVADFVRYRNATRDMHARYPDATPDEVGREDVCIICREEMRPVAQAADTNAPRQRTNPVAERMRPKKLPCGHILHFSCLRSWLERQQNCPTCRRPVVVAQRTQGAAANRPALPDNAAGEPGGAAHPGNAPEQAARNRARVINFGPLRIGFGAGGGNLIDDLAQQIHNGEQRPPAEQPVNVGGQQQFGFGFGFGRRANTHNQTQTQTTTPTPTAPIQSQLDQIERSLQQQINSLRMASNELHLVRMLNSELLRLRTLQANTGHVEAAVPQLLHVASAPLPSLGQSHFPSTGHQQPPTLLSSQTQQPLSVDNHTLPEGVTLPPGWTLMPLRRYEGPNRTALNDNGATTAQPDTASVPLSAQATQFPSQTHSAPAFAEPSTQRSPPPPPPPPSNGTPHESPAAYQGNPSQAGPVLPSWGSAPVQVNGEHVREPTRASHRVRNGQANTEPGSSAVDVAEATTDKDKSKAATVEDLVDDVD</sequence>
<evidence type="ECO:0000256" key="6">
    <source>
        <dbReference type="ARBA" id="ARBA00022679"/>
    </source>
</evidence>
<organism evidence="19 20">
    <name type="scientific">Endocarpon pusillum</name>
    <dbReference type="NCBI Taxonomy" id="364733"/>
    <lineage>
        <taxon>Eukaryota</taxon>
        <taxon>Fungi</taxon>
        <taxon>Dikarya</taxon>
        <taxon>Ascomycota</taxon>
        <taxon>Pezizomycotina</taxon>
        <taxon>Eurotiomycetes</taxon>
        <taxon>Chaetothyriomycetidae</taxon>
        <taxon>Verrucariales</taxon>
        <taxon>Verrucariaceae</taxon>
        <taxon>Endocarpon</taxon>
    </lineage>
</organism>
<gene>
    <name evidence="19" type="ORF">GJ744_009320</name>
</gene>
<feature type="compositionally biased region" description="Polar residues" evidence="16">
    <location>
        <begin position="589"/>
        <end position="618"/>
    </location>
</feature>
<reference evidence="19" key="1">
    <citation type="submission" date="2020-02" db="EMBL/GenBank/DDBJ databases">
        <authorList>
            <person name="Palmer J.M."/>
        </authorList>
    </citation>
    <scope>NUCLEOTIDE SEQUENCE</scope>
    <source>
        <strain evidence="19">EPUS1.4</strain>
        <tissue evidence="19">Thallus</tissue>
    </source>
</reference>
<dbReference type="SUPFAM" id="SSF57850">
    <property type="entry name" value="RING/U-box"/>
    <property type="match status" value="1"/>
</dbReference>
<dbReference type="InterPro" id="IPR001841">
    <property type="entry name" value="Znf_RING"/>
</dbReference>
<dbReference type="UniPathway" id="UPA00143"/>
<evidence type="ECO:0000256" key="15">
    <source>
        <dbReference type="PROSITE-ProRule" id="PRU00175"/>
    </source>
</evidence>
<dbReference type="InterPro" id="IPR058051">
    <property type="entry name" value="Znf_RING_synoviolin"/>
</dbReference>
<dbReference type="PANTHER" id="PTHR22763">
    <property type="entry name" value="RING ZINC FINGER PROTEIN"/>
    <property type="match status" value="1"/>
</dbReference>
<keyword evidence="6" id="KW-0808">Transferase</keyword>
<dbReference type="InterPro" id="IPR013083">
    <property type="entry name" value="Znf_RING/FYVE/PHD"/>
</dbReference>
<evidence type="ECO:0000256" key="8">
    <source>
        <dbReference type="ARBA" id="ARBA00022723"/>
    </source>
</evidence>
<dbReference type="AlphaFoldDB" id="A0A8H7E2Q1"/>
<dbReference type="EC" id="2.3.2.27" evidence="5"/>
<name>A0A8H7E2Q1_9EURO</name>
<feature type="region of interest" description="Disordered" evidence="16">
    <location>
        <begin position="589"/>
        <end position="637"/>
    </location>
</feature>
<keyword evidence="10" id="KW-0833">Ubl conjugation pathway</keyword>
<feature type="transmembrane region" description="Helical" evidence="17">
    <location>
        <begin position="172"/>
        <end position="195"/>
    </location>
</feature>
<comment type="subcellular location">
    <subcellularLocation>
        <location evidence="2">Endoplasmic reticulum membrane</location>
        <topology evidence="2">Multi-pass membrane protein</topology>
    </subcellularLocation>
</comment>
<feature type="transmembrane region" description="Helical" evidence="17">
    <location>
        <begin position="138"/>
        <end position="160"/>
    </location>
</feature>
<keyword evidence="20" id="KW-1185">Reference proteome</keyword>
<evidence type="ECO:0000256" key="11">
    <source>
        <dbReference type="ARBA" id="ARBA00022824"/>
    </source>
</evidence>
<evidence type="ECO:0000256" key="16">
    <source>
        <dbReference type="SAM" id="MobiDB-lite"/>
    </source>
</evidence>
<evidence type="ECO:0000256" key="1">
    <source>
        <dbReference type="ARBA" id="ARBA00000900"/>
    </source>
</evidence>
<dbReference type="GO" id="GO:0036503">
    <property type="term" value="P:ERAD pathway"/>
    <property type="evidence" value="ECO:0007669"/>
    <property type="project" value="TreeGrafter"/>
</dbReference>
<dbReference type="Gene3D" id="3.30.40.10">
    <property type="entry name" value="Zinc/RING finger domain, C3HC4 (zinc finger)"/>
    <property type="match status" value="1"/>
</dbReference>
<keyword evidence="14 17" id="KW-0472">Membrane</keyword>
<protein>
    <recommendedName>
        <fullName evidence="5">RING-type E3 ubiquitin transferase</fullName>
        <ecNumber evidence="5">2.3.2.27</ecNumber>
    </recommendedName>
</protein>
<evidence type="ECO:0000256" key="13">
    <source>
        <dbReference type="ARBA" id="ARBA00022989"/>
    </source>
</evidence>
<evidence type="ECO:0000313" key="20">
    <source>
        <dbReference type="Proteomes" id="UP000606974"/>
    </source>
</evidence>
<evidence type="ECO:0000256" key="3">
    <source>
        <dbReference type="ARBA" id="ARBA00004906"/>
    </source>
</evidence>
<dbReference type="InterPro" id="IPR057992">
    <property type="entry name" value="TPR_SYVN1_N"/>
</dbReference>
<evidence type="ECO:0000256" key="9">
    <source>
        <dbReference type="ARBA" id="ARBA00022771"/>
    </source>
</evidence>
<keyword evidence="12" id="KW-0862">Zinc</keyword>
<comment type="similarity">
    <text evidence="4">Belongs to the HRD1 family.</text>
</comment>
<dbReference type="OrthoDB" id="7759664at2759"/>
<keyword evidence="8" id="KW-0479">Metal-binding</keyword>
<accession>A0A8H7E2Q1</accession>
<evidence type="ECO:0000256" key="2">
    <source>
        <dbReference type="ARBA" id="ARBA00004477"/>
    </source>
</evidence>
<dbReference type="SMART" id="SM00184">
    <property type="entry name" value="RING"/>
    <property type="match status" value="1"/>
</dbReference>
<dbReference type="GO" id="GO:0008270">
    <property type="term" value="F:zinc ion binding"/>
    <property type="evidence" value="ECO:0007669"/>
    <property type="project" value="UniProtKB-KW"/>
</dbReference>
<keyword evidence="9 15" id="KW-0863">Zinc-finger</keyword>
<dbReference type="Pfam" id="PF12678">
    <property type="entry name" value="zf-rbx1"/>
    <property type="match status" value="1"/>
</dbReference>
<feature type="transmembrane region" description="Helical" evidence="17">
    <location>
        <begin position="39"/>
        <end position="60"/>
    </location>
</feature>
<evidence type="ECO:0000256" key="7">
    <source>
        <dbReference type="ARBA" id="ARBA00022692"/>
    </source>
</evidence>
<dbReference type="GO" id="GO:0005789">
    <property type="term" value="C:endoplasmic reticulum membrane"/>
    <property type="evidence" value="ECO:0007669"/>
    <property type="project" value="UniProtKB-SubCell"/>
</dbReference>
<feature type="region of interest" description="Disordered" evidence="16">
    <location>
        <begin position="664"/>
        <end position="784"/>
    </location>
</feature>
<evidence type="ECO:0000256" key="10">
    <source>
        <dbReference type="ARBA" id="ARBA00022786"/>
    </source>
</evidence>
<feature type="transmembrane region" description="Helical" evidence="17">
    <location>
        <begin position="98"/>
        <end position="118"/>
    </location>
</feature>
<feature type="transmembrane region" description="Helical" evidence="17">
    <location>
        <begin position="275"/>
        <end position="295"/>
    </location>
</feature>
<comment type="pathway">
    <text evidence="3">Protein modification; protein ubiquitination.</text>
</comment>
<evidence type="ECO:0000256" key="12">
    <source>
        <dbReference type="ARBA" id="ARBA00022833"/>
    </source>
</evidence>
<evidence type="ECO:0000256" key="14">
    <source>
        <dbReference type="ARBA" id="ARBA00023136"/>
    </source>
</evidence>
<feature type="domain" description="RING-type" evidence="18">
    <location>
        <begin position="341"/>
        <end position="401"/>
    </location>
</feature>
<evidence type="ECO:0000256" key="4">
    <source>
        <dbReference type="ARBA" id="ARBA00010089"/>
    </source>
</evidence>
<comment type="caution">
    <text evidence="19">The sequence shown here is derived from an EMBL/GenBank/DDBJ whole genome shotgun (WGS) entry which is preliminary data.</text>
</comment>
<dbReference type="PROSITE" id="PS50089">
    <property type="entry name" value="ZF_RING_2"/>
    <property type="match status" value="1"/>
</dbReference>
<dbReference type="InterPro" id="IPR024766">
    <property type="entry name" value="Znf_RING_H2"/>
</dbReference>
<feature type="compositionally biased region" description="Low complexity" evidence="16">
    <location>
        <begin position="423"/>
        <end position="439"/>
    </location>
</feature>
<dbReference type="Pfam" id="PF25563">
    <property type="entry name" value="TPR_SYVN1_N"/>
    <property type="match status" value="1"/>
</dbReference>
<feature type="region of interest" description="Disordered" evidence="16">
    <location>
        <begin position="411"/>
        <end position="440"/>
    </location>
</feature>
<dbReference type="PANTHER" id="PTHR22763:SF184">
    <property type="entry name" value="E3 UBIQUITIN-PROTEIN LIGASE SYNOVIOLIN"/>
    <property type="match status" value="1"/>
</dbReference>
<dbReference type="InterPro" id="IPR050731">
    <property type="entry name" value="HRD1_E3_ubiq-ligases"/>
</dbReference>
<dbReference type="Proteomes" id="UP000606974">
    <property type="component" value="Unassembled WGS sequence"/>
</dbReference>
<keyword evidence="13 17" id="KW-1133">Transmembrane helix</keyword>
<keyword evidence="11" id="KW-0256">Endoplasmic reticulum</keyword>
<dbReference type="GO" id="GO:0016567">
    <property type="term" value="P:protein ubiquitination"/>
    <property type="evidence" value="ECO:0007669"/>
    <property type="project" value="UniProtKB-UniPathway"/>
</dbReference>
<keyword evidence="7 17" id="KW-0812">Transmembrane</keyword>
<evidence type="ECO:0000259" key="18">
    <source>
        <dbReference type="PROSITE" id="PS50089"/>
    </source>
</evidence>
<comment type="catalytic activity">
    <reaction evidence="1">
        <text>S-ubiquitinyl-[E2 ubiquitin-conjugating enzyme]-L-cysteine + [acceptor protein]-L-lysine = [E2 ubiquitin-conjugating enzyme]-L-cysteine + N(6)-ubiquitinyl-[acceptor protein]-L-lysine.</text>
        <dbReference type="EC" id="2.3.2.27"/>
    </reaction>
</comment>
<evidence type="ECO:0000256" key="5">
    <source>
        <dbReference type="ARBA" id="ARBA00012483"/>
    </source>
</evidence>
<feature type="compositionally biased region" description="Pro residues" evidence="16">
    <location>
        <begin position="689"/>
        <end position="699"/>
    </location>
</feature>
<feature type="compositionally biased region" description="Polar residues" evidence="16">
    <location>
        <begin position="664"/>
        <end position="677"/>
    </location>
</feature>
<dbReference type="GO" id="GO:0061630">
    <property type="term" value="F:ubiquitin protein ligase activity"/>
    <property type="evidence" value="ECO:0007669"/>
    <property type="project" value="UniProtKB-EC"/>
</dbReference>
<proteinExistence type="inferred from homology"/>
<dbReference type="EMBL" id="JAACFV010000055">
    <property type="protein sequence ID" value="KAF7508329.1"/>
    <property type="molecule type" value="Genomic_DNA"/>
</dbReference>